<dbReference type="InterPro" id="IPR011703">
    <property type="entry name" value="ATPase_AAA-3"/>
</dbReference>
<dbReference type="GO" id="GO:0005524">
    <property type="term" value="F:ATP binding"/>
    <property type="evidence" value="ECO:0007669"/>
    <property type="project" value="InterPro"/>
</dbReference>
<reference evidence="2" key="1">
    <citation type="submission" date="2019-11" db="EMBL/GenBank/DDBJ databases">
        <authorList>
            <person name="Feng L."/>
        </authorList>
    </citation>
    <scope>NUCLEOTIDE SEQUENCE</scope>
    <source>
        <strain evidence="2">CParaputrificumLFYP93</strain>
    </source>
</reference>
<accession>A0A6N3G229</accession>
<gene>
    <name evidence="2" type="ORF">CPLFYP93_02825</name>
</gene>
<feature type="domain" description="ATPase AAA-3" evidence="1">
    <location>
        <begin position="1"/>
        <end position="39"/>
    </location>
</feature>
<protein>
    <submittedName>
        <fullName evidence="2">ATPase family associated with various cellular activities (AAA)</fullName>
    </submittedName>
</protein>
<proteinExistence type="predicted"/>
<sequence length="70" mass="7776">MEERQVTIDGITRKVPEPLMVLATQNPIESKGTNKLPEEVMVSDNIKDLIINIVTSTRNNSKITLGTSPR</sequence>
<dbReference type="GO" id="GO:0016887">
    <property type="term" value="F:ATP hydrolysis activity"/>
    <property type="evidence" value="ECO:0007669"/>
    <property type="project" value="InterPro"/>
</dbReference>
<dbReference type="InterPro" id="IPR027417">
    <property type="entry name" value="P-loop_NTPase"/>
</dbReference>
<dbReference type="AlphaFoldDB" id="A0A6N3G229"/>
<evidence type="ECO:0000313" key="2">
    <source>
        <dbReference type="EMBL" id="VYU58151.1"/>
    </source>
</evidence>
<evidence type="ECO:0000259" key="1">
    <source>
        <dbReference type="Pfam" id="PF07726"/>
    </source>
</evidence>
<dbReference type="RefSeq" id="WP_421757297.1">
    <property type="nucleotide sequence ID" value="NZ_CACRTV010000068.1"/>
</dbReference>
<dbReference type="Gene3D" id="3.40.50.300">
    <property type="entry name" value="P-loop containing nucleotide triphosphate hydrolases"/>
    <property type="match status" value="1"/>
</dbReference>
<name>A0A6N3G229_9CLOT</name>
<organism evidence="2">
    <name type="scientific">Clostridium paraputrificum</name>
    <dbReference type="NCBI Taxonomy" id="29363"/>
    <lineage>
        <taxon>Bacteria</taxon>
        <taxon>Bacillati</taxon>
        <taxon>Bacillota</taxon>
        <taxon>Clostridia</taxon>
        <taxon>Eubacteriales</taxon>
        <taxon>Clostridiaceae</taxon>
        <taxon>Clostridium</taxon>
    </lineage>
</organism>
<dbReference type="EMBL" id="CACRTV010000068">
    <property type="protein sequence ID" value="VYU58151.1"/>
    <property type="molecule type" value="Genomic_DNA"/>
</dbReference>
<dbReference type="Pfam" id="PF07726">
    <property type="entry name" value="AAA_3"/>
    <property type="match status" value="1"/>
</dbReference>